<dbReference type="PANTHER" id="PTHR42714">
    <property type="entry name" value="TRNA MODIFICATION GTPASE GTPBP3"/>
    <property type="match status" value="1"/>
</dbReference>
<dbReference type="Pfam" id="PF01926">
    <property type="entry name" value="MMR_HSR1"/>
    <property type="match status" value="1"/>
</dbReference>
<gene>
    <name evidence="3" type="ORF">THSYN_26510</name>
</gene>
<dbReference type="AlphaFoldDB" id="A0A2K8UF00"/>
<dbReference type="GO" id="GO:0005737">
    <property type="term" value="C:cytoplasm"/>
    <property type="evidence" value="ECO:0007669"/>
    <property type="project" value="TreeGrafter"/>
</dbReference>
<dbReference type="Gene3D" id="3.40.50.300">
    <property type="entry name" value="P-loop containing nucleotide triphosphate hydrolases"/>
    <property type="match status" value="1"/>
</dbReference>
<sequence length="510" mass="56758">MFNRIDRLRLIALLLWTLPVAALLPLGLLWLWQSGNLPWWLAALLGCSAAGYAFQFWLRRRDRRLLAGAATTPDAQWPPRSKAAWDAIEAMAEGLRPVDWPLADGPRLSTLGRDALEQVARVYHPQVERPLLELTLPHALLIIERACRDLRTEVTAQIPMSHRLTLGDLARAYRWKATAEHLLDLYRAGRLVFNPAGAILSEAWERLRRQSFNAAWTDLHRWLLQEYVRKVGYYAIELYSGRLTLTEAAPAAVTPASREDLTQAAADADARADEPLRILVMGRANAGKSSLVNALFGRLTAPADVLPDPTAGVVPYRLERAGLTAALVFDTPGCDTPDLTPKAQERLAGTADLVLWVTAAQRPDRQEERATLDRLRAHWAARPDHHPPPLLVAVSHIDLLRPPREWEPPYDLVNPQGAKATNIRAAVEAAATDLAVPVVDAIPVCLAAGRVYNVADSLWAALLERQDQANRVRLLRCLDEHKRAEDWALLRRQLAGAGRFLARLPGRLLP</sequence>
<keyword evidence="1" id="KW-0812">Transmembrane</keyword>
<dbReference type="RefSeq" id="WP_100921804.1">
    <property type="nucleotide sequence ID" value="NZ_CP020370.1"/>
</dbReference>
<keyword evidence="1" id="KW-0472">Membrane</keyword>
<feature type="transmembrane region" description="Helical" evidence="1">
    <location>
        <begin position="12"/>
        <end position="32"/>
    </location>
</feature>
<dbReference type="GO" id="GO:0005525">
    <property type="term" value="F:GTP binding"/>
    <property type="evidence" value="ECO:0007669"/>
    <property type="project" value="InterPro"/>
</dbReference>
<accession>A0A2K8UF00</accession>
<organism evidence="3 4">
    <name type="scientific">Candidatus Thiodictyon syntrophicum</name>
    <dbReference type="NCBI Taxonomy" id="1166950"/>
    <lineage>
        <taxon>Bacteria</taxon>
        <taxon>Pseudomonadati</taxon>
        <taxon>Pseudomonadota</taxon>
        <taxon>Gammaproteobacteria</taxon>
        <taxon>Chromatiales</taxon>
        <taxon>Chromatiaceae</taxon>
        <taxon>Thiodictyon</taxon>
    </lineage>
</organism>
<dbReference type="GO" id="GO:0002098">
    <property type="term" value="P:tRNA wobble uridine modification"/>
    <property type="evidence" value="ECO:0007669"/>
    <property type="project" value="TreeGrafter"/>
</dbReference>
<feature type="domain" description="G" evidence="2">
    <location>
        <begin position="277"/>
        <end position="367"/>
    </location>
</feature>
<feature type="transmembrane region" description="Helical" evidence="1">
    <location>
        <begin position="38"/>
        <end position="58"/>
    </location>
</feature>
<dbReference type="InterPro" id="IPR027417">
    <property type="entry name" value="P-loop_NTPase"/>
</dbReference>
<dbReference type="SUPFAM" id="SSF52540">
    <property type="entry name" value="P-loop containing nucleoside triphosphate hydrolases"/>
    <property type="match status" value="1"/>
</dbReference>
<dbReference type="KEGG" id="tsy:THSYN_26510"/>
<name>A0A2K8UF00_9GAMM</name>
<evidence type="ECO:0000313" key="4">
    <source>
        <dbReference type="Proteomes" id="UP000232638"/>
    </source>
</evidence>
<dbReference type="Proteomes" id="UP000232638">
    <property type="component" value="Chromosome"/>
</dbReference>
<evidence type="ECO:0000259" key="2">
    <source>
        <dbReference type="Pfam" id="PF01926"/>
    </source>
</evidence>
<evidence type="ECO:0000256" key="1">
    <source>
        <dbReference type="SAM" id="Phobius"/>
    </source>
</evidence>
<protein>
    <submittedName>
        <fullName evidence="3">GTP-binding protein HSR1</fullName>
    </submittedName>
</protein>
<dbReference type="OrthoDB" id="238366at2"/>
<keyword evidence="1" id="KW-1133">Transmembrane helix</keyword>
<keyword evidence="4" id="KW-1185">Reference proteome</keyword>
<dbReference type="EMBL" id="CP020370">
    <property type="protein sequence ID" value="AUB84138.1"/>
    <property type="molecule type" value="Genomic_DNA"/>
</dbReference>
<dbReference type="GO" id="GO:0030488">
    <property type="term" value="P:tRNA methylation"/>
    <property type="evidence" value="ECO:0007669"/>
    <property type="project" value="TreeGrafter"/>
</dbReference>
<dbReference type="PANTHER" id="PTHR42714:SF2">
    <property type="entry name" value="TRNA MODIFICATION GTPASE GTPBP3, MITOCHONDRIAL"/>
    <property type="match status" value="1"/>
</dbReference>
<reference evidence="3 4" key="1">
    <citation type="submission" date="2017-03" db="EMBL/GenBank/DDBJ databases">
        <title>Complete genome sequence of Candidatus 'Thiodictyon syntrophicum' sp. nov. strain Cad16T, a photolithoautotroph purple sulfur bacterium isolated from an alpine meromictic lake.</title>
        <authorList>
            <person name="Luedin S.M."/>
            <person name="Pothier J.F."/>
            <person name="Danza F."/>
            <person name="Storelli N."/>
            <person name="Wittwer M."/>
            <person name="Tonolla M."/>
        </authorList>
    </citation>
    <scope>NUCLEOTIDE SEQUENCE [LARGE SCALE GENOMIC DNA]</scope>
    <source>
        <strain evidence="3 4">Cad16T</strain>
    </source>
</reference>
<evidence type="ECO:0000313" key="3">
    <source>
        <dbReference type="EMBL" id="AUB84138.1"/>
    </source>
</evidence>
<proteinExistence type="predicted"/>
<dbReference type="InterPro" id="IPR006073">
    <property type="entry name" value="GTP-bd"/>
</dbReference>